<reference evidence="2 3" key="1">
    <citation type="submission" date="2016-09" db="EMBL/GenBank/DDBJ databases">
        <authorList>
            <person name="Capua I."/>
            <person name="De Benedictis P."/>
            <person name="Joannis T."/>
            <person name="Lombin L.H."/>
            <person name="Cattoli G."/>
        </authorList>
    </citation>
    <scope>NUCLEOTIDE SEQUENCE [LARGE SCALE GENOMIC DNA]</scope>
    <source>
        <strain evidence="2 3">A7P-90m</strain>
    </source>
</reference>
<dbReference type="STRING" id="1640674.SAMN05216323_106411"/>
<keyword evidence="1" id="KW-0472">Membrane</keyword>
<keyword evidence="1" id="KW-0812">Transmembrane</keyword>
<organism evidence="2 3">
    <name type="scientific">Williamwhitmania taraxaci</name>
    <dbReference type="NCBI Taxonomy" id="1640674"/>
    <lineage>
        <taxon>Bacteria</taxon>
        <taxon>Pseudomonadati</taxon>
        <taxon>Bacteroidota</taxon>
        <taxon>Bacteroidia</taxon>
        <taxon>Bacteroidales</taxon>
        <taxon>Williamwhitmaniaceae</taxon>
        <taxon>Williamwhitmania</taxon>
    </lineage>
</organism>
<feature type="transmembrane region" description="Helical" evidence="1">
    <location>
        <begin position="28"/>
        <end position="45"/>
    </location>
</feature>
<proteinExistence type="predicted"/>
<dbReference type="InterPro" id="IPR043727">
    <property type="entry name" value="Lmo0937-like"/>
</dbReference>
<dbReference type="EMBL" id="FMYP01000064">
    <property type="protein sequence ID" value="SDC94268.1"/>
    <property type="molecule type" value="Genomic_DNA"/>
</dbReference>
<evidence type="ECO:0008006" key="4">
    <source>
        <dbReference type="Google" id="ProtNLM"/>
    </source>
</evidence>
<gene>
    <name evidence="2" type="ORF">SAMN05216323_106411</name>
</gene>
<keyword evidence="1" id="KW-1133">Transmembrane helix</keyword>
<evidence type="ECO:0000256" key="1">
    <source>
        <dbReference type="SAM" id="Phobius"/>
    </source>
</evidence>
<evidence type="ECO:0000313" key="2">
    <source>
        <dbReference type="EMBL" id="SDC94268.1"/>
    </source>
</evidence>
<sequence>MTNLLYVLAIVILIIWALGFFVFHLGAIIHLLLVLAIISVLIRVIRGKK</sequence>
<feature type="transmembrane region" description="Helical" evidence="1">
    <location>
        <begin position="5"/>
        <end position="22"/>
    </location>
</feature>
<accession>A0A1G6QPK4</accession>
<protein>
    <recommendedName>
        <fullName evidence="4">Lmo0937 family membrane protein</fullName>
    </recommendedName>
</protein>
<evidence type="ECO:0000313" key="3">
    <source>
        <dbReference type="Proteomes" id="UP000199452"/>
    </source>
</evidence>
<dbReference type="Proteomes" id="UP000199452">
    <property type="component" value="Unassembled WGS sequence"/>
</dbReference>
<dbReference type="NCBIfam" id="NF033488">
    <property type="entry name" value="lmo0937_fam_TM"/>
    <property type="match status" value="1"/>
</dbReference>
<dbReference type="AlphaFoldDB" id="A0A1G6QPK4"/>
<keyword evidence="3" id="KW-1185">Reference proteome</keyword>
<dbReference type="Pfam" id="PF18919">
    <property type="entry name" value="DUF5670"/>
    <property type="match status" value="1"/>
</dbReference>
<name>A0A1G6QPK4_9BACT</name>
<dbReference type="RefSeq" id="WP_125869884.1">
    <property type="nucleotide sequence ID" value="NZ_FMYP01000064.1"/>
</dbReference>